<dbReference type="AlphaFoldDB" id="A0A9D1PTC2"/>
<dbReference type="NCBIfam" id="NF006388">
    <property type="entry name" value="PRK08637.1"/>
    <property type="match status" value="1"/>
</dbReference>
<keyword evidence="3 7" id="KW-0032">Aminotransferase</keyword>
<dbReference type="SUPFAM" id="SSF53383">
    <property type="entry name" value="PLP-dependent transferases"/>
    <property type="match status" value="1"/>
</dbReference>
<dbReference type="InterPro" id="IPR015424">
    <property type="entry name" value="PyrdxlP-dep_Trfase"/>
</dbReference>
<protein>
    <submittedName>
        <fullName evidence="7">Aminotransferase class I/II-fold pyridoxal phosphate-dependent enzyme</fullName>
    </submittedName>
</protein>
<dbReference type="Proteomes" id="UP000823936">
    <property type="component" value="Unassembled WGS sequence"/>
</dbReference>
<dbReference type="Gene3D" id="3.90.1150.10">
    <property type="entry name" value="Aspartate Aminotransferase, domain 1"/>
    <property type="match status" value="1"/>
</dbReference>
<dbReference type="GO" id="GO:0008483">
    <property type="term" value="F:transaminase activity"/>
    <property type="evidence" value="ECO:0007669"/>
    <property type="project" value="UniProtKB-KW"/>
</dbReference>
<reference evidence="7" key="1">
    <citation type="journal article" date="2021" name="PeerJ">
        <title>Extensive microbial diversity within the chicken gut microbiome revealed by metagenomics and culture.</title>
        <authorList>
            <person name="Gilroy R."/>
            <person name="Ravi A."/>
            <person name="Getino M."/>
            <person name="Pursley I."/>
            <person name="Horton D.L."/>
            <person name="Alikhan N.F."/>
            <person name="Baker D."/>
            <person name="Gharbi K."/>
            <person name="Hall N."/>
            <person name="Watson M."/>
            <person name="Adriaenssens E.M."/>
            <person name="Foster-Nyarko E."/>
            <person name="Jarju S."/>
            <person name="Secka A."/>
            <person name="Antonio M."/>
            <person name="Oren A."/>
            <person name="Chaudhuri R.R."/>
            <person name="La Ragione R."/>
            <person name="Hildebrand F."/>
            <person name="Pallen M.J."/>
        </authorList>
    </citation>
    <scope>NUCLEOTIDE SEQUENCE</scope>
    <source>
        <strain evidence="7">Gambia11-129</strain>
    </source>
</reference>
<sequence length="429" mass="48550">MNVLAKELNDELKRSGMYSFLSERGKRMYFPKGIVAQSAEAGEKAKRVNATVGTATRLGQPFYLSDIYKYFENDFKPSEIFNYAPGGGDKSLRAIWKEEMVRKNPSLEGKLTSGCIVTGGLTHTISIAATLFADEGDEIFCPDLFWDNYDLIFSDLAGARLVTFPFFKDGGLNSQGIKDALLSSEKNEVRLILNFPNNPTGYTPSKKEMRDLVDALKLVAKQKKILVIVDDAYFGLFYEEETEKESLFSYLADADENIFVIKGDAATKEDMVWGFRIGFITYAGKALDEKALDALEKKTLGAIRCTVSNCDRPGQSLLLRAKKGANYEKDKEELFSVIKERYEEVKRVLKKYEGNDLLTPYPFNSGYFMAFDTHGNSAEDLRRFLLDKYQIGAINIFDRTFRLAYCSVEKENIESLIDCVYKAAEELWK</sequence>
<evidence type="ECO:0000313" key="8">
    <source>
        <dbReference type="Proteomes" id="UP000823936"/>
    </source>
</evidence>
<keyword evidence="5" id="KW-0663">Pyridoxal phosphate</keyword>
<evidence type="ECO:0000259" key="6">
    <source>
        <dbReference type="Pfam" id="PF00155"/>
    </source>
</evidence>
<dbReference type="InterPro" id="IPR050596">
    <property type="entry name" value="AspAT/PAT-like"/>
</dbReference>
<dbReference type="Pfam" id="PF00155">
    <property type="entry name" value="Aminotran_1_2"/>
    <property type="match status" value="1"/>
</dbReference>
<evidence type="ECO:0000313" key="7">
    <source>
        <dbReference type="EMBL" id="HIV98957.1"/>
    </source>
</evidence>
<evidence type="ECO:0000256" key="3">
    <source>
        <dbReference type="ARBA" id="ARBA00022576"/>
    </source>
</evidence>
<evidence type="ECO:0000256" key="1">
    <source>
        <dbReference type="ARBA" id="ARBA00001933"/>
    </source>
</evidence>
<comment type="similarity">
    <text evidence="2">Belongs to the class-I pyridoxal-phosphate-dependent aminotransferase family.</text>
</comment>
<evidence type="ECO:0000256" key="5">
    <source>
        <dbReference type="ARBA" id="ARBA00022898"/>
    </source>
</evidence>
<dbReference type="Gene3D" id="3.40.640.10">
    <property type="entry name" value="Type I PLP-dependent aspartate aminotransferase-like (Major domain)"/>
    <property type="match status" value="1"/>
</dbReference>
<dbReference type="GO" id="GO:0006520">
    <property type="term" value="P:amino acid metabolic process"/>
    <property type="evidence" value="ECO:0007669"/>
    <property type="project" value="InterPro"/>
</dbReference>
<dbReference type="InterPro" id="IPR015421">
    <property type="entry name" value="PyrdxlP-dep_Trfase_major"/>
</dbReference>
<evidence type="ECO:0000256" key="2">
    <source>
        <dbReference type="ARBA" id="ARBA00007441"/>
    </source>
</evidence>
<dbReference type="EMBL" id="DXHU01000016">
    <property type="protein sequence ID" value="HIV98957.1"/>
    <property type="molecule type" value="Genomic_DNA"/>
</dbReference>
<dbReference type="PANTHER" id="PTHR46383:SF1">
    <property type="entry name" value="ASPARTATE AMINOTRANSFERASE"/>
    <property type="match status" value="1"/>
</dbReference>
<keyword evidence="4" id="KW-0808">Transferase</keyword>
<feature type="domain" description="Aminotransferase class I/classII large" evidence="6">
    <location>
        <begin position="79"/>
        <end position="418"/>
    </location>
</feature>
<dbReference type="GO" id="GO:0030170">
    <property type="term" value="F:pyridoxal phosphate binding"/>
    <property type="evidence" value="ECO:0007669"/>
    <property type="project" value="InterPro"/>
</dbReference>
<reference evidence="7" key="2">
    <citation type="submission" date="2021-04" db="EMBL/GenBank/DDBJ databases">
        <authorList>
            <person name="Gilroy R."/>
        </authorList>
    </citation>
    <scope>NUCLEOTIDE SEQUENCE</scope>
    <source>
        <strain evidence="7">Gambia11-129</strain>
    </source>
</reference>
<organism evidence="7 8">
    <name type="scientific">Candidatus Ornithospirochaeta avicola</name>
    <dbReference type="NCBI Taxonomy" id="2840896"/>
    <lineage>
        <taxon>Bacteria</taxon>
        <taxon>Pseudomonadati</taxon>
        <taxon>Spirochaetota</taxon>
        <taxon>Spirochaetia</taxon>
        <taxon>Spirochaetales</taxon>
        <taxon>Spirochaetaceae</taxon>
        <taxon>Spirochaetaceae incertae sedis</taxon>
        <taxon>Candidatus Ornithospirochaeta</taxon>
    </lineage>
</organism>
<name>A0A9D1PTC2_9SPIO</name>
<evidence type="ECO:0000256" key="4">
    <source>
        <dbReference type="ARBA" id="ARBA00022679"/>
    </source>
</evidence>
<dbReference type="InterPro" id="IPR004839">
    <property type="entry name" value="Aminotransferase_I/II_large"/>
</dbReference>
<accession>A0A9D1PTC2</accession>
<dbReference type="CDD" id="cd00609">
    <property type="entry name" value="AAT_like"/>
    <property type="match status" value="1"/>
</dbReference>
<comment type="caution">
    <text evidence="7">The sequence shown here is derived from an EMBL/GenBank/DDBJ whole genome shotgun (WGS) entry which is preliminary data.</text>
</comment>
<gene>
    <name evidence="7" type="ORF">IAB12_04165</name>
</gene>
<dbReference type="PANTHER" id="PTHR46383">
    <property type="entry name" value="ASPARTATE AMINOTRANSFERASE"/>
    <property type="match status" value="1"/>
</dbReference>
<proteinExistence type="inferred from homology"/>
<comment type="cofactor">
    <cofactor evidence="1">
        <name>pyridoxal 5'-phosphate</name>
        <dbReference type="ChEBI" id="CHEBI:597326"/>
    </cofactor>
</comment>
<dbReference type="InterPro" id="IPR015422">
    <property type="entry name" value="PyrdxlP-dep_Trfase_small"/>
</dbReference>